<evidence type="ECO:0000313" key="2">
    <source>
        <dbReference type="EMBL" id="TDT41662.1"/>
    </source>
</evidence>
<sequence length="122" mass="13144">MLVCTNCRQGLMDPIRDDEEPEYTDRYQCGHCGHIATIPSVLIVTSQIISALLGGGITVYLLVLHGGNMLQLWQYGGEGSLLHEGGLAVAALLLLGGFLYIMVRAASGIALRVRYRQPQGSS</sequence>
<keyword evidence="1" id="KW-0472">Membrane</keyword>
<dbReference type="EMBL" id="SOAX01000003">
    <property type="protein sequence ID" value="TDT41662.1"/>
    <property type="molecule type" value="Genomic_DNA"/>
</dbReference>
<feature type="transmembrane region" description="Helical" evidence="1">
    <location>
        <begin position="85"/>
        <end position="106"/>
    </location>
</feature>
<proteinExistence type="predicted"/>
<comment type="caution">
    <text evidence="2">The sequence shown here is derived from an EMBL/GenBank/DDBJ whole genome shotgun (WGS) entry which is preliminary data.</text>
</comment>
<keyword evidence="1" id="KW-1133">Transmembrane helix</keyword>
<gene>
    <name evidence="2" type="ORF">DES49_1764</name>
</gene>
<protein>
    <submittedName>
        <fullName evidence="2">Uncharacterized protein</fullName>
    </submittedName>
</protein>
<name>A0A4R7JTK1_9GAMM</name>
<evidence type="ECO:0000256" key="1">
    <source>
        <dbReference type="SAM" id="Phobius"/>
    </source>
</evidence>
<keyword evidence="1" id="KW-0812">Transmembrane</keyword>
<keyword evidence="3" id="KW-1185">Reference proteome</keyword>
<dbReference type="Proteomes" id="UP000295830">
    <property type="component" value="Unassembled WGS sequence"/>
</dbReference>
<accession>A0A4R7JTK1</accession>
<dbReference type="AlphaFoldDB" id="A0A4R7JTK1"/>
<feature type="transmembrane region" description="Helical" evidence="1">
    <location>
        <begin position="41"/>
        <end position="65"/>
    </location>
</feature>
<reference evidence="2 3" key="1">
    <citation type="submission" date="2019-03" db="EMBL/GenBank/DDBJ databases">
        <title>Genomic Encyclopedia of Type Strains, Phase IV (KMG-IV): sequencing the most valuable type-strain genomes for metagenomic binning, comparative biology and taxonomic classification.</title>
        <authorList>
            <person name="Goeker M."/>
        </authorList>
    </citation>
    <scope>NUCLEOTIDE SEQUENCE [LARGE SCALE GENOMIC DNA]</scope>
    <source>
        <strain evidence="2 3">DSM 15505</strain>
    </source>
</reference>
<evidence type="ECO:0000313" key="3">
    <source>
        <dbReference type="Proteomes" id="UP000295830"/>
    </source>
</evidence>
<organism evidence="2 3">
    <name type="scientific">Halospina denitrificans</name>
    <dbReference type="NCBI Taxonomy" id="332522"/>
    <lineage>
        <taxon>Bacteria</taxon>
        <taxon>Pseudomonadati</taxon>
        <taxon>Pseudomonadota</taxon>
        <taxon>Gammaproteobacteria</taxon>
        <taxon>Halospina</taxon>
    </lineage>
</organism>